<evidence type="ECO:0000313" key="9">
    <source>
        <dbReference type="Proteomes" id="UP001151518"/>
    </source>
</evidence>
<sequence length="215" mass="23789">MTGVRLLKLGLFSGSVSATGNMIAQYLDLWSGSRKHAKKELPETKKGFAMAGFDPVQTLRFFVYGFLFTQISYRWHVFLNGRFPVAAAATPSTSQVAQPASIKPTTGKAAMVLKRVAFDQIIFAPFASGMFVVGMGILEGQGPEKLLERIQLQYTKILIAGYAVWPAAQLINFSLIPLAYRVPFGSIVSLFWNTYLSWENAHAKRKQAIMDAEKS</sequence>
<comment type="similarity">
    <text evidence="2 6">Belongs to the peroxisomal membrane protein PXMP2/4 family.</text>
</comment>
<proteinExistence type="inferred from homology"/>
<dbReference type="OrthoDB" id="10267969at2759"/>
<gene>
    <name evidence="8" type="ORF">GGI25_002629</name>
</gene>
<dbReference type="GO" id="GO:0005739">
    <property type="term" value="C:mitochondrion"/>
    <property type="evidence" value="ECO:0007669"/>
    <property type="project" value="TreeGrafter"/>
</dbReference>
<dbReference type="PANTHER" id="PTHR11266:SF50">
    <property type="entry name" value="VACUOLAR MEMBRANE PROTEIN YOR292C"/>
    <property type="match status" value="1"/>
</dbReference>
<evidence type="ECO:0000256" key="4">
    <source>
        <dbReference type="ARBA" id="ARBA00022989"/>
    </source>
</evidence>
<keyword evidence="4 6" id="KW-1133">Transmembrane helix</keyword>
<keyword evidence="3 6" id="KW-0812">Transmembrane</keyword>
<comment type="caution">
    <text evidence="8">The sequence shown here is derived from an EMBL/GenBank/DDBJ whole genome shotgun (WGS) entry which is preliminary data.</text>
</comment>
<dbReference type="AlphaFoldDB" id="A0A9W8KYC1"/>
<evidence type="ECO:0000256" key="3">
    <source>
        <dbReference type="ARBA" id="ARBA00022692"/>
    </source>
</evidence>
<evidence type="ECO:0000313" key="8">
    <source>
        <dbReference type="EMBL" id="KAJ2678125.1"/>
    </source>
</evidence>
<dbReference type="GO" id="GO:0016020">
    <property type="term" value="C:membrane"/>
    <property type="evidence" value="ECO:0007669"/>
    <property type="project" value="UniProtKB-SubCell"/>
</dbReference>
<feature type="signal peptide" evidence="7">
    <location>
        <begin position="1"/>
        <end position="18"/>
    </location>
</feature>
<organism evidence="8 9">
    <name type="scientific">Coemansia spiralis</name>
    <dbReference type="NCBI Taxonomy" id="417178"/>
    <lineage>
        <taxon>Eukaryota</taxon>
        <taxon>Fungi</taxon>
        <taxon>Fungi incertae sedis</taxon>
        <taxon>Zoopagomycota</taxon>
        <taxon>Kickxellomycotina</taxon>
        <taxon>Kickxellomycetes</taxon>
        <taxon>Kickxellales</taxon>
        <taxon>Kickxellaceae</taxon>
        <taxon>Coemansia</taxon>
    </lineage>
</organism>
<name>A0A9W8KYC1_9FUNG</name>
<keyword evidence="7" id="KW-0732">Signal</keyword>
<accession>A0A9W8KYC1</accession>
<dbReference type="Proteomes" id="UP001151518">
    <property type="component" value="Unassembled WGS sequence"/>
</dbReference>
<protein>
    <recommendedName>
        <fullName evidence="10">Protein SYM1</fullName>
    </recommendedName>
</protein>
<evidence type="ECO:0000256" key="5">
    <source>
        <dbReference type="ARBA" id="ARBA00023136"/>
    </source>
</evidence>
<evidence type="ECO:0000256" key="2">
    <source>
        <dbReference type="ARBA" id="ARBA00006824"/>
    </source>
</evidence>
<evidence type="ECO:0000256" key="7">
    <source>
        <dbReference type="SAM" id="SignalP"/>
    </source>
</evidence>
<evidence type="ECO:0008006" key="10">
    <source>
        <dbReference type="Google" id="ProtNLM"/>
    </source>
</evidence>
<evidence type="ECO:0000256" key="6">
    <source>
        <dbReference type="RuleBase" id="RU363053"/>
    </source>
</evidence>
<dbReference type="PANTHER" id="PTHR11266">
    <property type="entry name" value="PEROXISOMAL MEMBRANE PROTEIN 2, PXMP2 MPV17"/>
    <property type="match status" value="1"/>
</dbReference>
<keyword evidence="5 6" id="KW-0472">Membrane</keyword>
<comment type="subcellular location">
    <subcellularLocation>
        <location evidence="1">Membrane</location>
        <topology evidence="1">Multi-pass membrane protein</topology>
    </subcellularLocation>
</comment>
<dbReference type="Pfam" id="PF04117">
    <property type="entry name" value="Mpv17_PMP22"/>
    <property type="match status" value="1"/>
</dbReference>
<feature type="chain" id="PRO_5040942587" description="Protein SYM1" evidence="7">
    <location>
        <begin position="19"/>
        <end position="215"/>
    </location>
</feature>
<dbReference type="EMBL" id="JANBTW010000024">
    <property type="protein sequence ID" value="KAJ2678125.1"/>
    <property type="molecule type" value="Genomic_DNA"/>
</dbReference>
<feature type="transmembrane region" description="Helical" evidence="6">
    <location>
        <begin position="159"/>
        <end position="180"/>
    </location>
</feature>
<reference evidence="8" key="1">
    <citation type="submission" date="2022-07" db="EMBL/GenBank/DDBJ databases">
        <title>Phylogenomic reconstructions and comparative analyses of Kickxellomycotina fungi.</title>
        <authorList>
            <person name="Reynolds N.K."/>
            <person name="Stajich J.E."/>
            <person name="Barry K."/>
            <person name="Grigoriev I.V."/>
            <person name="Crous P."/>
            <person name="Smith M.E."/>
        </authorList>
    </citation>
    <scope>NUCLEOTIDE SEQUENCE</scope>
    <source>
        <strain evidence="8">NRRL 3115</strain>
    </source>
</reference>
<dbReference type="InterPro" id="IPR007248">
    <property type="entry name" value="Mpv17_PMP22"/>
</dbReference>
<feature type="transmembrane region" description="Helical" evidence="6">
    <location>
        <begin position="121"/>
        <end position="138"/>
    </location>
</feature>
<evidence type="ECO:0000256" key="1">
    <source>
        <dbReference type="ARBA" id="ARBA00004141"/>
    </source>
</evidence>